<protein>
    <submittedName>
        <fullName evidence="2">Uncharacterized protein</fullName>
    </submittedName>
</protein>
<comment type="caution">
    <text evidence="2">The sequence shown here is derived from an EMBL/GenBank/DDBJ whole genome shotgun (WGS) entry which is preliminary data.</text>
</comment>
<evidence type="ECO:0000313" key="3">
    <source>
        <dbReference type="Proteomes" id="UP000636960"/>
    </source>
</evidence>
<keyword evidence="3" id="KW-1185">Reference proteome</keyword>
<evidence type="ECO:0000313" key="2">
    <source>
        <dbReference type="EMBL" id="GIF00652.1"/>
    </source>
</evidence>
<dbReference type="Proteomes" id="UP000636960">
    <property type="component" value="Unassembled WGS sequence"/>
</dbReference>
<sequence>MLRNEAGPFGNVASDSTAWRPFSQLDEKMPAELRAAGPAGRRPGPEHRREQALRDATGLPIAIDELSVEEAPAVLGSMGMGDYDIEYLLAALRWFSEHDDDTYKVAEALLG</sequence>
<feature type="compositionally biased region" description="Basic and acidic residues" evidence="1">
    <location>
        <begin position="43"/>
        <end position="53"/>
    </location>
</feature>
<reference evidence="2" key="1">
    <citation type="submission" date="2021-01" db="EMBL/GenBank/DDBJ databases">
        <title>Whole genome shotgun sequence of Actinoplanes rishiriensis NBRC 108556.</title>
        <authorList>
            <person name="Komaki H."/>
            <person name="Tamura T."/>
        </authorList>
    </citation>
    <scope>NUCLEOTIDE SEQUENCE</scope>
    <source>
        <strain evidence="2">NBRC 108556</strain>
    </source>
</reference>
<organism evidence="2 3">
    <name type="scientific">Paractinoplanes rishiriensis</name>
    <dbReference type="NCBI Taxonomy" id="1050105"/>
    <lineage>
        <taxon>Bacteria</taxon>
        <taxon>Bacillati</taxon>
        <taxon>Actinomycetota</taxon>
        <taxon>Actinomycetes</taxon>
        <taxon>Micromonosporales</taxon>
        <taxon>Micromonosporaceae</taxon>
        <taxon>Paractinoplanes</taxon>
    </lineage>
</organism>
<proteinExistence type="predicted"/>
<feature type="region of interest" description="Disordered" evidence="1">
    <location>
        <begin position="1"/>
        <end position="54"/>
    </location>
</feature>
<name>A0A919K4B3_9ACTN</name>
<gene>
    <name evidence="2" type="ORF">Ari01nite_81160</name>
</gene>
<dbReference type="AlphaFoldDB" id="A0A919K4B3"/>
<accession>A0A919K4B3</accession>
<dbReference type="EMBL" id="BOMV01000088">
    <property type="protein sequence ID" value="GIF00652.1"/>
    <property type="molecule type" value="Genomic_DNA"/>
</dbReference>
<evidence type="ECO:0000256" key="1">
    <source>
        <dbReference type="SAM" id="MobiDB-lite"/>
    </source>
</evidence>
<dbReference type="RefSeq" id="WP_203788680.1">
    <property type="nucleotide sequence ID" value="NZ_BOMV01000088.1"/>
</dbReference>